<comment type="caution">
    <text evidence="1">The sequence shown here is derived from an EMBL/GenBank/DDBJ whole genome shotgun (WGS) entry which is preliminary data.</text>
</comment>
<evidence type="ECO:0000313" key="2">
    <source>
        <dbReference type="Proteomes" id="UP000583454"/>
    </source>
</evidence>
<reference evidence="1 2" key="1">
    <citation type="submission" date="2020-08" db="EMBL/GenBank/DDBJ databases">
        <title>Genomic Encyclopedia of Type Strains, Phase IV (KMG-IV): sequencing the most valuable type-strain genomes for metagenomic binning, comparative biology and taxonomic classification.</title>
        <authorList>
            <person name="Goeker M."/>
        </authorList>
    </citation>
    <scope>NUCLEOTIDE SEQUENCE [LARGE SCALE GENOMIC DNA]</scope>
    <source>
        <strain evidence="1 2">DSM 2163</strain>
    </source>
</reference>
<evidence type="ECO:0000313" key="1">
    <source>
        <dbReference type="EMBL" id="MBB5758440.1"/>
    </source>
</evidence>
<dbReference type="AlphaFoldDB" id="A0A840ZM94"/>
<accession>A0A840ZM94</accession>
<sequence>MAAKAVAPERRALEIPDRLTAQPGHGVHHPICPAHLARDLAHAVKGSTDPVPLRLQILVEAVLALAERATDLAAVTLMAVTRVIFIAGNGAGRGASEERLIFVQTVLPASIRK</sequence>
<name>A0A840ZM94_9HYPH</name>
<gene>
    <name evidence="1" type="ORF">HNR00_003160</name>
</gene>
<organism evidence="1 2">
    <name type="scientific">Methylorubrum rhodinum</name>
    <dbReference type="NCBI Taxonomy" id="29428"/>
    <lineage>
        <taxon>Bacteria</taxon>
        <taxon>Pseudomonadati</taxon>
        <taxon>Pseudomonadota</taxon>
        <taxon>Alphaproteobacteria</taxon>
        <taxon>Hyphomicrobiales</taxon>
        <taxon>Methylobacteriaceae</taxon>
        <taxon>Methylorubrum</taxon>
    </lineage>
</organism>
<protein>
    <submittedName>
        <fullName evidence="1">Uncharacterized protein</fullName>
    </submittedName>
</protein>
<dbReference type="Proteomes" id="UP000583454">
    <property type="component" value="Unassembled WGS sequence"/>
</dbReference>
<keyword evidence="2" id="KW-1185">Reference proteome</keyword>
<dbReference type="EMBL" id="JACHOP010000013">
    <property type="protein sequence ID" value="MBB5758440.1"/>
    <property type="molecule type" value="Genomic_DNA"/>
</dbReference>
<proteinExistence type="predicted"/>